<keyword evidence="1" id="KW-0732">Signal</keyword>
<name>A0ABU4RSA8_9HYPH</name>
<feature type="chain" id="PRO_5046000832" evidence="1">
    <location>
        <begin position="25"/>
        <end position="86"/>
    </location>
</feature>
<dbReference type="EMBL" id="JAXAFJ010000009">
    <property type="protein sequence ID" value="MDX6807073.1"/>
    <property type="molecule type" value="Genomic_DNA"/>
</dbReference>
<evidence type="ECO:0000313" key="3">
    <source>
        <dbReference type="EMBL" id="MDX6807073.1"/>
    </source>
</evidence>
<evidence type="ECO:0000256" key="1">
    <source>
        <dbReference type="SAM" id="SignalP"/>
    </source>
</evidence>
<evidence type="ECO:0000313" key="4">
    <source>
        <dbReference type="Proteomes" id="UP001274321"/>
    </source>
</evidence>
<keyword evidence="4" id="KW-1185">Reference proteome</keyword>
<protein>
    <submittedName>
        <fullName evidence="3">PepSY domain-containing protein</fullName>
    </submittedName>
</protein>
<accession>A0ABU4RSA8</accession>
<dbReference type="RefSeq" id="WP_319845198.1">
    <property type="nucleotide sequence ID" value="NZ_JAXAFJ010000009.1"/>
</dbReference>
<dbReference type="InterPro" id="IPR025711">
    <property type="entry name" value="PepSY"/>
</dbReference>
<reference evidence="3 4" key="1">
    <citation type="submission" date="2023-11" db="EMBL/GenBank/DDBJ databases">
        <authorList>
            <person name="Bao R."/>
        </authorList>
    </citation>
    <scope>NUCLEOTIDE SEQUENCE [LARGE SCALE GENOMIC DNA]</scope>
    <source>
        <strain evidence="3 4">PJ23</strain>
    </source>
</reference>
<organism evidence="3 4">
    <name type="scientific">Terrihabitans rhizophilus</name>
    <dbReference type="NCBI Taxonomy" id="3092662"/>
    <lineage>
        <taxon>Bacteria</taxon>
        <taxon>Pseudomonadati</taxon>
        <taxon>Pseudomonadota</taxon>
        <taxon>Alphaproteobacteria</taxon>
        <taxon>Hyphomicrobiales</taxon>
        <taxon>Terrihabitans</taxon>
    </lineage>
</organism>
<gene>
    <name evidence="3" type="ORF">SCD90_13455</name>
</gene>
<sequence length="86" mass="9412">MKTKSISTAILVAGLALAPLHAFAANDPSGEERAIIAEALLEQGYVSWGDVKFEDGIWEVEDARTVENRKVDLKLDRSLNVIDVDD</sequence>
<evidence type="ECO:0000259" key="2">
    <source>
        <dbReference type="Pfam" id="PF13670"/>
    </source>
</evidence>
<feature type="domain" description="PepSY" evidence="2">
    <location>
        <begin position="9"/>
        <end position="77"/>
    </location>
</feature>
<proteinExistence type="predicted"/>
<dbReference type="Proteomes" id="UP001274321">
    <property type="component" value="Unassembled WGS sequence"/>
</dbReference>
<comment type="caution">
    <text evidence="3">The sequence shown here is derived from an EMBL/GenBank/DDBJ whole genome shotgun (WGS) entry which is preliminary data.</text>
</comment>
<feature type="signal peptide" evidence="1">
    <location>
        <begin position="1"/>
        <end position="24"/>
    </location>
</feature>
<dbReference type="Pfam" id="PF13670">
    <property type="entry name" value="PepSY_2"/>
    <property type="match status" value="1"/>
</dbReference>